<proteinExistence type="predicted"/>
<reference evidence="1" key="1">
    <citation type="submission" date="2020-06" db="EMBL/GenBank/DDBJ databases">
        <title>WGS assembly of Ceratodon purpureus strain R40.</title>
        <authorList>
            <person name="Carey S.B."/>
            <person name="Jenkins J."/>
            <person name="Shu S."/>
            <person name="Lovell J.T."/>
            <person name="Sreedasyam A."/>
            <person name="Maumus F."/>
            <person name="Tiley G.P."/>
            <person name="Fernandez-Pozo N."/>
            <person name="Barry K."/>
            <person name="Chen C."/>
            <person name="Wang M."/>
            <person name="Lipzen A."/>
            <person name="Daum C."/>
            <person name="Saski C.A."/>
            <person name="Payton A.C."/>
            <person name="Mcbreen J.C."/>
            <person name="Conrad R.E."/>
            <person name="Kollar L.M."/>
            <person name="Olsson S."/>
            <person name="Huttunen S."/>
            <person name="Landis J.B."/>
            <person name="Wickett N.J."/>
            <person name="Johnson M.G."/>
            <person name="Rensing S.A."/>
            <person name="Grimwood J."/>
            <person name="Schmutz J."/>
            <person name="Mcdaniel S.F."/>
        </authorList>
    </citation>
    <scope>NUCLEOTIDE SEQUENCE</scope>
    <source>
        <strain evidence="1">R40</strain>
    </source>
</reference>
<name>A0A8T0J7R8_CERPU</name>
<gene>
    <name evidence="1" type="ORF">KC19_1G133900</name>
</gene>
<comment type="caution">
    <text evidence="1">The sequence shown here is derived from an EMBL/GenBank/DDBJ whole genome shotgun (WGS) entry which is preliminary data.</text>
</comment>
<evidence type="ECO:0000313" key="1">
    <source>
        <dbReference type="EMBL" id="KAG0590898.1"/>
    </source>
</evidence>
<organism evidence="1 2">
    <name type="scientific">Ceratodon purpureus</name>
    <name type="common">Fire moss</name>
    <name type="synonym">Dicranum purpureum</name>
    <dbReference type="NCBI Taxonomy" id="3225"/>
    <lineage>
        <taxon>Eukaryota</taxon>
        <taxon>Viridiplantae</taxon>
        <taxon>Streptophyta</taxon>
        <taxon>Embryophyta</taxon>
        <taxon>Bryophyta</taxon>
        <taxon>Bryophytina</taxon>
        <taxon>Bryopsida</taxon>
        <taxon>Dicranidae</taxon>
        <taxon>Pseudoditrichales</taxon>
        <taxon>Ditrichaceae</taxon>
        <taxon>Ceratodon</taxon>
    </lineage>
</organism>
<dbReference type="AlphaFoldDB" id="A0A8T0J7R8"/>
<sequence>MSCPRPGPQLQFFVEADITAADKCRQMPITSQTQIDLKQNFPSNASPQKQ</sequence>
<dbReference type="EMBL" id="CM026421">
    <property type="protein sequence ID" value="KAG0590898.1"/>
    <property type="molecule type" value="Genomic_DNA"/>
</dbReference>
<keyword evidence="2" id="KW-1185">Reference proteome</keyword>
<accession>A0A8T0J7R8</accession>
<evidence type="ECO:0000313" key="2">
    <source>
        <dbReference type="Proteomes" id="UP000822688"/>
    </source>
</evidence>
<dbReference type="Proteomes" id="UP000822688">
    <property type="component" value="Chromosome 1"/>
</dbReference>
<protein>
    <submittedName>
        <fullName evidence="1">Uncharacterized protein</fullName>
    </submittedName>
</protein>